<gene>
    <name evidence="1" type="ORF">ILEXP_LOCUS36495</name>
</gene>
<protein>
    <submittedName>
        <fullName evidence="1">Uncharacterized protein</fullName>
    </submittedName>
</protein>
<proteinExistence type="predicted"/>
<comment type="caution">
    <text evidence="1">The sequence shown here is derived from an EMBL/GenBank/DDBJ whole genome shotgun (WGS) entry which is preliminary data.</text>
</comment>
<organism evidence="1 2">
    <name type="scientific">Ilex paraguariensis</name>
    <name type="common">yerba mate</name>
    <dbReference type="NCBI Taxonomy" id="185542"/>
    <lineage>
        <taxon>Eukaryota</taxon>
        <taxon>Viridiplantae</taxon>
        <taxon>Streptophyta</taxon>
        <taxon>Embryophyta</taxon>
        <taxon>Tracheophyta</taxon>
        <taxon>Spermatophyta</taxon>
        <taxon>Magnoliopsida</taxon>
        <taxon>eudicotyledons</taxon>
        <taxon>Gunneridae</taxon>
        <taxon>Pentapetalae</taxon>
        <taxon>asterids</taxon>
        <taxon>campanulids</taxon>
        <taxon>Aquifoliales</taxon>
        <taxon>Aquifoliaceae</taxon>
        <taxon>Ilex</taxon>
    </lineage>
</organism>
<dbReference type="EMBL" id="CAUOFW020004780">
    <property type="protein sequence ID" value="CAK9167231.1"/>
    <property type="molecule type" value="Genomic_DNA"/>
</dbReference>
<evidence type="ECO:0000313" key="1">
    <source>
        <dbReference type="EMBL" id="CAK9167231.1"/>
    </source>
</evidence>
<dbReference type="AlphaFoldDB" id="A0ABC8TDS8"/>
<dbReference type="Proteomes" id="UP001642360">
    <property type="component" value="Unassembled WGS sequence"/>
</dbReference>
<evidence type="ECO:0000313" key="2">
    <source>
        <dbReference type="Proteomes" id="UP001642360"/>
    </source>
</evidence>
<name>A0ABC8TDS8_9AQUA</name>
<accession>A0ABC8TDS8</accession>
<keyword evidence="2" id="KW-1185">Reference proteome</keyword>
<sequence length="172" mass="18848">MLFQFTCNSCNLTQVATWLELKDRLMPNGRLMVNCGSANDGTSNSIGATHAAISSSDDTWEQNSTIKALCKAFPGQNGINNTDDLETSNTSGDQGKAISLCAYVLIVRLVLIDLDKAHKLTSTQLSWKKLPKRAGENYLTLTGSLPDLTMWAAALPDQFSSSVRQWRTCWLS</sequence>
<reference evidence="1 2" key="1">
    <citation type="submission" date="2024-02" db="EMBL/GenBank/DDBJ databases">
        <authorList>
            <person name="Vignale AGUSTIN F."/>
            <person name="Sosa J E."/>
            <person name="Modenutti C."/>
        </authorList>
    </citation>
    <scope>NUCLEOTIDE SEQUENCE [LARGE SCALE GENOMIC DNA]</scope>
</reference>